<keyword evidence="3" id="KW-0548">Nucleotidyltransferase</keyword>
<keyword evidence="4" id="KW-0235">DNA replication</keyword>
<keyword evidence="2" id="KW-0808">Transferase</keyword>
<dbReference type="OrthoDB" id="9804983at2"/>
<dbReference type="RefSeq" id="WP_093992521.1">
    <property type="nucleotide sequence ID" value="NZ_FXZK01000004.1"/>
</dbReference>
<evidence type="ECO:0000313" key="9">
    <source>
        <dbReference type="Proteomes" id="UP000201613"/>
    </source>
</evidence>
<accession>A0A238LFG8</accession>
<dbReference type="EC" id="2.7.7.7" evidence="1"/>
<evidence type="ECO:0000256" key="5">
    <source>
        <dbReference type="ARBA" id="ARBA00022932"/>
    </source>
</evidence>
<reference evidence="8 9" key="1">
    <citation type="submission" date="2017-05" db="EMBL/GenBank/DDBJ databases">
        <authorList>
            <person name="Song R."/>
            <person name="Chenine A.L."/>
            <person name="Ruprecht R.M."/>
        </authorList>
    </citation>
    <scope>NUCLEOTIDE SEQUENCE [LARGE SCALE GENOMIC DNA]</scope>
    <source>
        <strain evidence="8 9">CECT 8899</strain>
    </source>
</reference>
<evidence type="ECO:0000313" key="8">
    <source>
        <dbReference type="EMBL" id="SMY08332.1"/>
    </source>
</evidence>
<dbReference type="InterPro" id="IPR005790">
    <property type="entry name" value="DNA_polIII_delta"/>
</dbReference>
<gene>
    <name evidence="8" type="ORF">LOM8899_02483</name>
</gene>
<evidence type="ECO:0000256" key="2">
    <source>
        <dbReference type="ARBA" id="ARBA00022679"/>
    </source>
</evidence>
<dbReference type="GO" id="GO:0003887">
    <property type="term" value="F:DNA-directed DNA polymerase activity"/>
    <property type="evidence" value="ECO:0007669"/>
    <property type="project" value="UniProtKB-KW"/>
</dbReference>
<dbReference type="SUPFAM" id="SSF48019">
    <property type="entry name" value="post-AAA+ oligomerization domain-like"/>
    <property type="match status" value="1"/>
</dbReference>
<dbReference type="PANTHER" id="PTHR34388">
    <property type="entry name" value="DNA POLYMERASE III SUBUNIT DELTA"/>
    <property type="match status" value="1"/>
</dbReference>
<evidence type="ECO:0000256" key="3">
    <source>
        <dbReference type="ARBA" id="ARBA00022695"/>
    </source>
</evidence>
<evidence type="ECO:0000256" key="7">
    <source>
        <dbReference type="ARBA" id="ARBA00049244"/>
    </source>
</evidence>
<evidence type="ECO:0000256" key="4">
    <source>
        <dbReference type="ARBA" id="ARBA00022705"/>
    </source>
</evidence>
<comment type="similarity">
    <text evidence="6">Belongs to the DNA polymerase HolA subunit family.</text>
</comment>
<organism evidence="8 9">
    <name type="scientific">Flavimaricola marinus</name>
    <dbReference type="NCBI Taxonomy" id="1819565"/>
    <lineage>
        <taxon>Bacteria</taxon>
        <taxon>Pseudomonadati</taxon>
        <taxon>Pseudomonadota</taxon>
        <taxon>Alphaproteobacteria</taxon>
        <taxon>Rhodobacterales</taxon>
        <taxon>Paracoccaceae</taxon>
        <taxon>Flavimaricola</taxon>
    </lineage>
</organism>
<dbReference type="GO" id="GO:0003677">
    <property type="term" value="F:DNA binding"/>
    <property type="evidence" value="ECO:0007669"/>
    <property type="project" value="InterPro"/>
</dbReference>
<keyword evidence="9" id="KW-1185">Reference proteome</keyword>
<proteinExistence type="inferred from homology"/>
<name>A0A238LFG8_9RHOB</name>
<sequence length="343" mass="36701">MKLSPRDASAYFRKPDPDATGLLIFGADTMRVALRRQEVIAALIGPEGESEMRLTRMNGAELRKDSALLSDAMRAQSFFPGPRVAFVEEATDGLAPVIGAALSEWQKGDAQIIVTAGQLTAKSALRKVFEGHRTAFCVGLYDEPPSSEEIKQLLAQAGLTSVSEEADSALVSLSRSLDPGDFRQTIEKLGLYMHGSAESVSAQDIVACAPQSAEAELDTLLGIVANGKADEIADVLRRLYAQGTQPVALCIGTLRHFRALHTAASDPGGPGSGIGRLRPPVFGPRRDAMIGQARLWGRDRLETAVSLLIDTDLQLRSTSNAPAQALVERALIRLAMMGRNAAR</sequence>
<dbReference type="NCBIfam" id="TIGR01128">
    <property type="entry name" value="holA"/>
    <property type="match status" value="1"/>
</dbReference>
<comment type="catalytic activity">
    <reaction evidence="7">
        <text>DNA(n) + a 2'-deoxyribonucleoside 5'-triphosphate = DNA(n+1) + diphosphate</text>
        <dbReference type="Rhea" id="RHEA:22508"/>
        <dbReference type="Rhea" id="RHEA-COMP:17339"/>
        <dbReference type="Rhea" id="RHEA-COMP:17340"/>
        <dbReference type="ChEBI" id="CHEBI:33019"/>
        <dbReference type="ChEBI" id="CHEBI:61560"/>
        <dbReference type="ChEBI" id="CHEBI:173112"/>
        <dbReference type="EC" id="2.7.7.7"/>
    </reaction>
</comment>
<dbReference type="Gene3D" id="1.20.272.10">
    <property type="match status" value="1"/>
</dbReference>
<dbReference type="GO" id="GO:0009360">
    <property type="term" value="C:DNA polymerase III complex"/>
    <property type="evidence" value="ECO:0007669"/>
    <property type="project" value="TreeGrafter"/>
</dbReference>
<dbReference type="AlphaFoldDB" id="A0A238LFG8"/>
<dbReference type="InterPro" id="IPR008921">
    <property type="entry name" value="DNA_pol3_clamp-load_cplx_C"/>
</dbReference>
<dbReference type="EMBL" id="FXZK01000004">
    <property type="protein sequence ID" value="SMY08332.1"/>
    <property type="molecule type" value="Genomic_DNA"/>
</dbReference>
<protein>
    <recommendedName>
        <fullName evidence="1">DNA-directed DNA polymerase</fullName>
        <ecNumber evidence="1">2.7.7.7</ecNumber>
    </recommendedName>
</protein>
<keyword evidence="5" id="KW-0239">DNA-directed DNA polymerase</keyword>
<dbReference type="GO" id="GO:0006261">
    <property type="term" value="P:DNA-templated DNA replication"/>
    <property type="evidence" value="ECO:0007669"/>
    <property type="project" value="TreeGrafter"/>
</dbReference>
<evidence type="ECO:0000256" key="6">
    <source>
        <dbReference type="ARBA" id="ARBA00034754"/>
    </source>
</evidence>
<dbReference type="Proteomes" id="UP000201613">
    <property type="component" value="Unassembled WGS sequence"/>
</dbReference>
<dbReference type="PANTHER" id="PTHR34388:SF1">
    <property type="entry name" value="DNA POLYMERASE III SUBUNIT DELTA"/>
    <property type="match status" value="1"/>
</dbReference>
<evidence type="ECO:0000256" key="1">
    <source>
        <dbReference type="ARBA" id="ARBA00012417"/>
    </source>
</evidence>